<evidence type="ECO:0000313" key="4">
    <source>
        <dbReference type="Proteomes" id="UP001595604"/>
    </source>
</evidence>
<gene>
    <name evidence="3" type="ORF">ACFOD9_12055</name>
</gene>
<sequence length="168" mass="17429">MHRAAFLALLLLVPALAGCGGADTGPVRSAGAPVVRPPAPRTQPRAPVRRPIAPPPVQALPGLEGVTGASGADLVRQFGNPRLDVLEGDARKLQFGGSACVLDIYLYPAAPGREPQASYVDARRASDGQDVDRVACVRSMRRVPPPPQAAAPAPAVPARPPHGRVTRP</sequence>
<organism evidence="3 4">
    <name type="scientific">Novosphingobium bradum</name>
    <dbReference type="NCBI Taxonomy" id="1737444"/>
    <lineage>
        <taxon>Bacteria</taxon>
        <taxon>Pseudomonadati</taxon>
        <taxon>Pseudomonadota</taxon>
        <taxon>Alphaproteobacteria</taxon>
        <taxon>Sphingomonadales</taxon>
        <taxon>Sphingomonadaceae</taxon>
        <taxon>Novosphingobium</taxon>
    </lineage>
</organism>
<comment type="caution">
    <text evidence="3">The sequence shown here is derived from an EMBL/GenBank/DDBJ whole genome shotgun (WGS) entry which is preliminary data.</text>
</comment>
<reference evidence="4" key="1">
    <citation type="journal article" date="2019" name="Int. J. Syst. Evol. Microbiol.">
        <title>The Global Catalogue of Microorganisms (GCM) 10K type strain sequencing project: providing services to taxonomists for standard genome sequencing and annotation.</title>
        <authorList>
            <consortium name="The Broad Institute Genomics Platform"/>
            <consortium name="The Broad Institute Genome Sequencing Center for Infectious Disease"/>
            <person name="Wu L."/>
            <person name="Ma J."/>
        </authorList>
    </citation>
    <scope>NUCLEOTIDE SEQUENCE [LARGE SCALE GENOMIC DNA]</scope>
    <source>
        <strain evidence="4">KCTC 42984</strain>
    </source>
</reference>
<accession>A0ABV7IW83</accession>
<dbReference type="EMBL" id="JBHRTQ010000010">
    <property type="protein sequence ID" value="MFC3174983.1"/>
    <property type="molecule type" value="Genomic_DNA"/>
</dbReference>
<evidence type="ECO:0000256" key="2">
    <source>
        <dbReference type="SAM" id="SignalP"/>
    </source>
</evidence>
<protein>
    <submittedName>
        <fullName evidence="3">Uncharacterized protein</fullName>
    </submittedName>
</protein>
<proteinExistence type="predicted"/>
<feature type="chain" id="PRO_5045966235" evidence="2">
    <location>
        <begin position="18"/>
        <end position="168"/>
    </location>
</feature>
<evidence type="ECO:0000313" key="3">
    <source>
        <dbReference type="EMBL" id="MFC3174983.1"/>
    </source>
</evidence>
<feature type="region of interest" description="Disordered" evidence="1">
    <location>
        <begin position="27"/>
        <end position="56"/>
    </location>
</feature>
<name>A0ABV7IW83_9SPHN</name>
<dbReference type="RefSeq" id="WP_379510359.1">
    <property type="nucleotide sequence ID" value="NZ_JBHRTQ010000010.1"/>
</dbReference>
<evidence type="ECO:0000256" key="1">
    <source>
        <dbReference type="SAM" id="MobiDB-lite"/>
    </source>
</evidence>
<feature type="compositionally biased region" description="Pro residues" evidence="1">
    <location>
        <begin position="143"/>
        <end position="160"/>
    </location>
</feature>
<feature type="compositionally biased region" description="Low complexity" evidence="1">
    <location>
        <begin position="42"/>
        <end position="51"/>
    </location>
</feature>
<feature type="signal peptide" evidence="2">
    <location>
        <begin position="1"/>
        <end position="17"/>
    </location>
</feature>
<keyword evidence="4" id="KW-1185">Reference proteome</keyword>
<feature type="region of interest" description="Disordered" evidence="1">
    <location>
        <begin position="142"/>
        <end position="168"/>
    </location>
</feature>
<dbReference type="PROSITE" id="PS51257">
    <property type="entry name" value="PROKAR_LIPOPROTEIN"/>
    <property type="match status" value="1"/>
</dbReference>
<keyword evidence="2" id="KW-0732">Signal</keyword>
<dbReference type="Proteomes" id="UP001595604">
    <property type="component" value="Unassembled WGS sequence"/>
</dbReference>